<feature type="compositionally biased region" description="Polar residues" evidence="3">
    <location>
        <begin position="238"/>
        <end position="252"/>
    </location>
</feature>
<dbReference type="SMART" id="SM00612">
    <property type="entry name" value="Kelch"/>
    <property type="match status" value="2"/>
</dbReference>
<sequence>MPIADLLGVQFDMQLLGKLSVSVVAVLLASWAYKFYNSRARTVSQDEPRARNTVPPGSCIGCNSDLRQRQKSLTSDAEKVVEKKENETKEDLSTVNGSWSIQKDIAVQSQEKRDGALEKDNSLSILPEIQDHEQGKSTLNSSPLSNNGHVINDVIEPGSDLVVERPGVEKMEERGKIYNYYVESVAHSISDDSAYQSSYSTPVHRRYKEYTLQDACLMELEAKWERERGRGTNGGGISSNEQMPSLAPTSDSVFLEDPEISNGDSLTPVPSPRGRQGSGLNRKDSMLQIVDNSDLQIPFIEPRASTPVNSSSRTASSEDFCSSPMSSITDSSSLPEGGELSLEVVARANFFQIPLDNIGSSELEVLKCKLDLGNCLQALTLARKHKLDDLQDAAFKVMSDNYLQVLRDPELYGRLKADDREKIRTQRLKGKRFLVVADMDPQDRLSYKSQSETEEIATSSSLHYYDDYKDSWHRLASLPKEVISKGCSMCTMDNYLFIAAGCQGTAWDLKPSKRVFCYNPVTGIWKEICPMNQARPQCKLVALQGYLYAVGGECLYTVERYDPRADRWTFVAPLPNDTFAVAHHATACNGQIFVSGGTLRYTLLRYNPKTNSWKESIITGCKEKTTEMVAVRSFIYRFDINTTLGISVYRYHAMAKLWYECCTKRLPYSASFQCTTIDNMIYCVNRQFTMRFLADEISPDFVADGLKVLPTAKGVLFPFVLVLPVTKTVQTRV</sequence>
<feature type="region of interest" description="Disordered" evidence="3">
    <location>
        <begin position="72"/>
        <end position="95"/>
    </location>
</feature>
<keyword evidence="2" id="KW-0677">Repeat</keyword>
<dbReference type="SUPFAM" id="SSF117281">
    <property type="entry name" value="Kelch motif"/>
    <property type="match status" value="1"/>
</dbReference>
<evidence type="ECO:0000313" key="4">
    <source>
        <dbReference type="EMBL" id="KAK1133263.1"/>
    </source>
</evidence>
<dbReference type="Proteomes" id="UP001230051">
    <property type="component" value="Unassembled WGS sequence"/>
</dbReference>
<evidence type="ECO:0000256" key="1">
    <source>
        <dbReference type="ARBA" id="ARBA00022441"/>
    </source>
</evidence>
<feature type="region of interest" description="Disordered" evidence="3">
    <location>
        <begin position="228"/>
        <end position="283"/>
    </location>
</feature>
<dbReference type="InterPro" id="IPR052310">
    <property type="entry name" value="Kelch/BTB_domain_protein"/>
</dbReference>
<gene>
    <name evidence="4" type="ORF">AOXY_G38315</name>
</gene>
<dbReference type="AlphaFoldDB" id="A0AAD8FR10"/>
<feature type="compositionally biased region" description="Low complexity" evidence="3">
    <location>
        <begin position="322"/>
        <end position="334"/>
    </location>
</feature>
<comment type="caution">
    <text evidence="4">The sequence shown here is derived from an EMBL/GenBank/DDBJ whole genome shotgun (WGS) entry which is preliminary data.</text>
</comment>
<reference evidence="4" key="1">
    <citation type="submission" date="2022-02" db="EMBL/GenBank/DDBJ databases">
        <title>Atlantic sturgeon de novo genome assembly.</title>
        <authorList>
            <person name="Stock M."/>
            <person name="Klopp C."/>
            <person name="Guiguen Y."/>
            <person name="Cabau C."/>
            <person name="Parinello H."/>
            <person name="Santidrian Yebra-Pimentel E."/>
            <person name="Kuhl H."/>
            <person name="Dirks R.P."/>
            <person name="Guessner J."/>
            <person name="Wuertz S."/>
            <person name="Du K."/>
            <person name="Schartl M."/>
        </authorList>
    </citation>
    <scope>NUCLEOTIDE SEQUENCE</scope>
    <source>
        <strain evidence="4">STURGEONOMICS-FGT-2020</strain>
        <tissue evidence="4">Whole blood</tissue>
    </source>
</reference>
<dbReference type="PANTHER" id="PTHR45972">
    <property type="entry name" value="BTB_2 DOMAIN-CONTAINING PROTEIN"/>
    <property type="match status" value="1"/>
</dbReference>
<evidence type="ECO:0000256" key="2">
    <source>
        <dbReference type="ARBA" id="ARBA00022737"/>
    </source>
</evidence>
<evidence type="ECO:0000256" key="3">
    <source>
        <dbReference type="SAM" id="MobiDB-lite"/>
    </source>
</evidence>
<feature type="region of interest" description="Disordered" evidence="3">
    <location>
        <begin position="304"/>
        <end position="334"/>
    </location>
</feature>
<organism evidence="4 5">
    <name type="scientific">Acipenser oxyrinchus oxyrinchus</name>
    <dbReference type="NCBI Taxonomy" id="40147"/>
    <lineage>
        <taxon>Eukaryota</taxon>
        <taxon>Metazoa</taxon>
        <taxon>Chordata</taxon>
        <taxon>Craniata</taxon>
        <taxon>Vertebrata</taxon>
        <taxon>Euteleostomi</taxon>
        <taxon>Actinopterygii</taxon>
        <taxon>Chondrostei</taxon>
        <taxon>Acipenseriformes</taxon>
        <taxon>Acipenseridae</taxon>
        <taxon>Acipenser</taxon>
    </lineage>
</organism>
<dbReference type="Gene3D" id="2.120.10.80">
    <property type="entry name" value="Kelch-type beta propeller"/>
    <property type="match status" value="1"/>
</dbReference>
<dbReference type="EMBL" id="JAGXEW010000952">
    <property type="protein sequence ID" value="KAK1133263.1"/>
    <property type="molecule type" value="Genomic_DNA"/>
</dbReference>
<keyword evidence="5" id="KW-1185">Reference proteome</keyword>
<dbReference type="InterPro" id="IPR006652">
    <property type="entry name" value="Kelch_1"/>
</dbReference>
<feature type="compositionally biased region" description="Basic and acidic residues" evidence="3">
    <location>
        <begin position="76"/>
        <end position="92"/>
    </location>
</feature>
<protein>
    <recommendedName>
        <fullName evidence="6">Kelch domain-containing protein 7A</fullName>
    </recommendedName>
</protein>
<keyword evidence="1" id="KW-0880">Kelch repeat</keyword>
<accession>A0AAD8FR10</accession>
<dbReference type="InterPro" id="IPR015915">
    <property type="entry name" value="Kelch-typ_b-propeller"/>
</dbReference>
<dbReference type="Pfam" id="PF01344">
    <property type="entry name" value="Kelch_1"/>
    <property type="match status" value="2"/>
</dbReference>
<evidence type="ECO:0000313" key="5">
    <source>
        <dbReference type="Proteomes" id="UP001230051"/>
    </source>
</evidence>
<dbReference type="PANTHER" id="PTHR45972:SF1">
    <property type="entry name" value="KELCH DOMAIN-CONTAINING PROTEIN 7A"/>
    <property type="match status" value="1"/>
</dbReference>
<evidence type="ECO:0008006" key="6">
    <source>
        <dbReference type="Google" id="ProtNLM"/>
    </source>
</evidence>
<proteinExistence type="predicted"/>
<feature type="compositionally biased region" description="Polar residues" evidence="3">
    <location>
        <begin position="306"/>
        <end position="320"/>
    </location>
</feature>
<name>A0AAD8FR10_ACIOX</name>